<evidence type="ECO:0000313" key="2">
    <source>
        <dbReference type="Proteomes" id="UP000465062"/>
    </source>
</evidence>
<dbReference type="PANTHER" id="PTHR36039">
    <property type="match status" value="1"/>
</dbReference>
<dbReference type="RefSeq" id="WP_159362019.1">
    <property type="nucleotide sequence ID" value="NZ_CP047394.1"/>
</dbReference>
<name>A0A6I6UI25_9BACI</name>
<gene>
    <name evidence="1" type="ORF">FHE72_11595</name>
</gene>
<dbReference type="Proteomes" id="UP000465062">
    <property type="component" value="Chromosome"/>
</dbReference>
<dbReference type="SUPFAM" id="SSF55144">
    <property type="entry name" value="LigT-like"/>
    <property type="match status" value="1"/>
</dbReference>
<reference evidence="1 2" key="1">
    <citation type="submission" date="2019-06" db="EMBL/GenBank/DDBJ databases">
        <title>An operon consisting of a P-type ATPase gene and a transcriptional regular gene given the different cadmium resistance in Bacillus vietamensis 151-6 and Bacillus marisflavi 151-25.</title>
        <authorList>
            <person name="Yu X."/>
        </authorList>
    </citation>
    <scope>NUCLEOTIDE SEQUENCE [LARGE SCALE GENOMIC DNA]</scope>
    <source>
        <strain evidence="1 2">151-6</strain>
    </source>
</reference>
<dbReference type="Gene3D" id="3.90.1140.10">
    <property type="entry name" value="Cyclic phosphodiesterase"/>
    <property type="match status" value="1"/>
</dbReference>
<keyword evidence="1" id="KW-0436">Ligase</keyword>
<protein>
    <submittedName>
        <fullName evidence="1">2'-5' RNA ligase family protein</fullName>
    </submittedName>
</protein>
<evidence type="ECO:0000313" key="1">
    <source>
        <dbReference type="EMBL" id="QHE61588.1"/>
    </source>
</evidence>
<proteinExistence type="predicted"/>
<dbReference type="Pfam" id="PF13563">
    <property type="entry name" value="2_5_RNA_ligase2"/>
    <property type="match status" value="1"/>
</dbReference>
<dbReference type="PANTHER" id="PTHR36039:SF2">
    <property type="entry name" value="RNA LIGASE_CYCLIC NUCLEOTIDE PHOSPHODIESTERASE FAMILY PROTEIN"/>
    <property type="match status" value="1"/>
</dbReference>
<dbReference type="KEGG" id="bvq:FHE72_11595"/>
<sequence>MYWVIALFDDQTEELIKGIWKELAVKDISYYEEEINDARPHITLGSYTGLDKEAYIDSLGTFYEHTAPFRITFNTVGSFLNFGTLFLSPTVTRELLEFHSSHYDYFHSFKRKANPLYLPGNWIPHCTLANKLSPEKLAEGFEHCLGRGDTIEAEIIGVALIELLDDLEDCMNSPIIYTKSFR</sequence>
<dbReference type="GO" id="GO:0016874">
    <property type="term" value="F:ligase activity"/>
    <property type="evidence" value="ECO:0007669"/>
    <property type="project" value="UniProtKB-KW"/>
</dbReference>
<accession>A0A6I6UI25</accession>
<dbReference type="EMBL" id="CP047394">
    <property type="protein sequence ID" value="QHE61588.1"/>
    <property type="molecule type" value="Genomic_DNA"/>
</dbReference>
<dbReference type="InterPro" id="IPR009097">
    <property type="entry name" value="Cyclic_Pdiesterase"/>
</dbReference>
<dbReference type="AlphaFoldDB" id="A0A6I6UI25"/>
<organism evidence="1 2">
    <name type="scientific">Rossellomorea vietnamensis</name>
    <dbReference type="NCBI Taxonomy" id="218284"/>
    <lineage>
        <taxon>Bacteria</taxon>
        <taxon>Bacillati</taxon>
        <taxon>Bacillota</taxon>
        <taxon>Bacilli</taxon>
        <taxon>Bacillales</taxon>
        <taxon>Bacillaceae</taxon>
        <taxon>Rossellomorea</taxon>
    </lineage>
</organism>